<dbReference type="InterPro" id="IPR003313">
    <property type="entry name" value="AraC-bd"/>
</dbReference>
<evidence type="ECO:0000256" key="2">
    <source>
        <dbReference type="ARBA" id="ARBA00023125"/>
    </source>
</evidence>
<dbReference type="SUPFAM" id="SSF51215">
    <property type="entry name" value="Regulatory protein AraC"/>
    <property type="match status" value="1"/>
</dbReference>
<keyword evidence="3" id="KW-0804">Transcription</keyword>
<dbReference type="InterPro" id="IPR018060">
    <property type="entry name" value="HTH_AraC"/>
</dbReference>
<dbReference type="InterPro" id="IPR037923">
    <property type="entry name" value="HTH-like"/>
</dbReference>
<dbReference type="RefSeq" id="WP_212695156.1">
    <property type="nucleotide sequence ID" value="NZ_CP058649.1"/>
</dbReference>
<dbReference type="AlphaFoldDB" id="A0A8J8SIG2"/>
<keyword evidence="1" id="KW-0805">Transcription regulation</keyword>
<dbReference type="InterPro" id="IPR014710">
    <property type="entry name" value="RmlC-like_jellyroll"/>
</dbReference>
<dbReference type="Pfam" id="PF12833">
    <property type="entry name" value="HTH_18"/>
    <property type="match status" value="1"/>
</dbReference>
<dbReference type="InterPro" id="IPR009057">
    <property type="entry name" value="Homeodomain-like_sf"/>
</dbReference>
<gene>
    <name evidence="5" type="ORF">HZI73_20120</name>
</gene>
<dbReference type="Pfam" id="PF02311">
    <property type="entry name" value="AraC_binding"/>
    <property type="match status" value="1"/>
</dbReference>
<dbReference type="Gene3D" id="2.60.120.10">
    <property type="entry name" value="Jelly Rolls"/>
    <property type="match status" value="1"/>
</dbReference>
<dbReference type="Proteomes" id="UP000683246">
    <property type="component" value="Chromosome"/>
</dbReference>
<protein>
    <submittedName>
        <fullName evidence="5">AraC family transcriptional regulator</fullName>
    </submittedName>
</protein>
<evidence type="ECO:0000313" key="6">
    <source>
        <dbReference type="Proteomes" id="UP000683246"/>
    </source>
</evidence>
<dbReference type="SUPFAM" id="SSF46689">
    <property type="entry name" value="Homeodomain-like"/>
    <property type="match status" value="2"/>
</dbReference>
<dbReference type="KEGG" id="vpy:HZI73_20120"/>
<organism evidence="5 6">
    <name type="scientific">Vallitalea pronyensis</name>
    <dbReference type="NCBI Taxonomy" id="1348613"/>
    <lineage>
        <taxon>Bacteria</taxon>
        <taxon>Bacillati</taxon>
        <taxon>Bacillota</taxon>
        <taxon>Clostridia</taxon>
        <taxon>Lachnospirales</taxon>
        <taxon>Vallitaleaceae</taxon>
        <taxon>Vallitalea</taxon>
    </lineage>
</organism>
<dbReference type="Gene3D" id="1.10.10.60">
    <property type="entry name" value="Homeodomain-like"/>
    <property type="match status" value="2"/>
</dbReference>
<name>A0A8J8SIG2_9FIRM</name>
<evidence type="ECO:0000313" key="5">
    <source>
        <dbReference type="EMBL" id="QUI24463.1"/>
    </source>
</evidence>
<keyword evidence="2" id="KW-0238">DNA-binding</keyword>
<dbReference type="InterPro" id="IPR020449">
    <property type="entry name" value="Tscrpt_reg_AraC-type_HTH"/>
</dbReference>
<dbReference type="EMBL" id="CP058649">
    <property type="protein sequence ID" value="QUI24463.1"/>
    <property type="molecule type" value="Genomic_DNA"/>
</dbReference>
<evidence type="ECO:0000256" key="1">
    <source>
        <dbReference type="ARBA" id="ARBA00023015"/>
    </source>
</evidence>
<dbReference type="PANTHER" id="PTHR43280:SF28">
    <property type="entry name" value="HTH-TYPE TRANSCRIPTIONAL ACTIVATOR RHAS"/>
    <property type="match status" value="1"/>
</dbReference>
<dbReference type="SMART" id="SM00342">
    <property type="entry name" value="HTH_ARAC"/>
    <property type="match status" value="1"/>
</dbReference>
<evidence type="ECO:0000256" key="3">
    <source>
        <dbReference type="ARBA" id="ARBA00023163"/>
    </source>
</evidence>
<accession>A0A8J8SIG2</accession>
<dbReference type="PANTHER" id="PTHR43280">
    <property type="entry name" value="ARAC-FAMILY TRANSCRIPTIONAL REGULATOR"/>
    <property type="match status" value="1"/>
</dbReference>
<proteinExistence type="predicted"/>
<feature type="domain" description="HTH araC/xylS-type" evidence="4">
    <location>
        <begin position="164"/>
        <end position="263"/>
    </location>
</feature>
<dbReference type="PROSITE" id="PS01124">
    <property type="entry name" value="HTH_ARAC_FAMILY_2"/>
    <property type="match status" value="1"/>
</dbReference>
<keyword evidence="6" id="KW-1185">Reference proteome</keyword>
<evidence type="ECO:0000259" key="4">
    <source>
        <dbReference type="PROSITE" id="PS01124"/>
    </source>
</evidence>
<sequence length="269" mass="31580">MSNLLDYISPKFLLGNLEVVMTDWSGKDFVYDFYKFYYFLDGEATISMFNKTFYPQPGELYIIPPYTKHSYSHNPKHPIYLYWCHIELSTVLNRIFVFSSKTVKCIPKKENMVLILDNLLASTVDNSLVNILTRKSCILQLMAIFFQYIDLSNIQLQSDNAFYNTINRYIMDNLDKPIHIQDLADIVHLQPNYFINLFKQIFHVSPITYINTLRLEKAAILLSSNPQLSIELIASKSGFTDYRYFGRIFKKRYGLTPSQYRLTKNTCRP</sequence>
<dbReference type="PRINTS" id="PR00032">
    <property type="entry name" value="HTHARAC"/>
</dbReference>
<reference evidence="5" key="1">
    <citation type="submission" date="2020-07" db="EMBL/GenBank/DDBJ databases">
        <title>Vallitalea pronyensis genome.</title>
        <authorList>
            <person name="Postec A."/>
        </authorList>
    </citation>
    <scope>NUCLEOTIDE SEQUENCE</scope>
    <source>
        <strain evidence="5">FatNI3</strain>
    </source>
</reference>
<dbReference type="GO" id="GO:0003700">
    <property type="term" value="F:DNA-binding transcription factor activity"/>
    <property type="evidence" value="ECO:0007669"/>
    <property type="project" value="InterPro"/>
</dbReference>
<dbReference type="GO" id="GO:0043565">
    <property type="term" value="F:sequence-specific DNA binding"/>
    <property type="evidence" value="ECO:0007669"/>
    <property type="project" value="InterPro"/>
</dbReference>